<dbReference type="InterPro" id="IPR003961">
    <property type="entry name" value="FN3_dom"/>
</dbReference>
<keyword evidence="1" id="KW-0732">Signal</keyword>
<proteinExistence type="predicted"/>
<dbReference type="Pfam" id="PF07691">
    <property type="entry name" value="PA14"/>
    <property type="match status" value="1"/>
</dbReference>
<dbReference type="Gene3D" id="2.60.120.380">
    <property type="match status" value="1"/>
</dbReference>
<dbReference type="Proteomes" id="UP000772618">
    <property type="component" value="Unassembled WGS sequence"/>
</dbReference>
<dbReference type="SMART" id="SM00060">
    <property type="entry name" value="FN3"/>
    <property type="match status" value="2"/>
</dbReference>
<dbReference type="SUPFAM" id="SSF49265">
    <property type="entry name" value="Fibronectin type III"/>
    <property type="match status" value="1"/>
</dbReference>
<dbReference type="Gene3D" id="2.60.40.10">
    <property type="entry name" value="Immunoglobulins"/>
    <property type="match status" value="6"/>
</dbReference>
<dbReference type="InterPro" id="IPR001375">
    <property type="entry name" value="Peptidase_S9_cat"/>
</dbReference>
<dbReference type="Pfam" id="PF00326">
    <property type="entry name" value="Peptidase_S9"/>
    <property type="match status" value="1"/>
</dbReference>
<dbReference type="InterPro" id="IPR029058">
    <property type="entry name" value="AB_hydrolase_fold"/>
</dbReference>
<evidence type="ECO:0000256" key="1">
    <source>
        <dbReference type="ARBA" id="ARBA00022729"/>
    </source>
</evidence>
<dbReference type="PANTHER" id="PTHR43037:SF1">
    <property type="entry name" value="BLL1128 PROTEIN"/>
    <property type="match status" value="1"/>
</dbReference>
<dbReference type="SMART" id="SM00089">
    <property type="entry name" value="PKD"/>
    <property type="match status" value="4"/>
</dbReference>
<reference evidence="4 5" key="1">
    <citation type="submission" date="2021-05" db="EMBL/GenBank/DDBJ databases">
        <title>A Polyphasic approach of four new species of the genus Ohtaekwangia: Ohtaekwangia histidinii sp. nov., Ohtaekwangia cretensis sp. nov., Ohtaekwangia indiensis sp. nov., Ohtaekwangia reichenbachii sp. nov. from diverse environment.</title>
        <authorList>
            <person name="Octaviana S."/>
        </authorList>
    </citation>
    <scope>NUCLEOTIDE SEQUENCE [LARGE SCALE GENOMIC DNA]</scope>
    <source>
        <strain evidence="4 5">PWU20</strain>
    </source>
</reference>
<dbReference type="PROSITE" id="PS50853">
    <property type="entry name" value="FN3"/>
    <property type="match status" value="2"/>
</dbReference>
<dbReference type="PROSITE" id="PS51820">
    <property type="entry name" value="PA14"/>
    <property type="match status" value="1"/>
</dbReference>
<feature type="domain" description="Fibronectin type-III" evidence="2">
    <location>
        <begin position="542"/>
        <end position="641"/>
    </location>
</feature>
<accession>A0ABS5VN81</accession>
<feature type="domain" description="Fibronectin type-III" evidence="2">
    <location>
        <begin position="647"/>
        <end position="734"/>
    </location>
</feature>
<gene>
    <name evidence="4" type="ORF">KK060_04770</name>
</gene>
<dbReference type="SUPFAM" id="SSF49299">
    <property type="entry name" value="PKD domain"/>
    <property type="match status" value="1"/>
</dbReference>
<dbReference type="Pfam" id="PF00041">
    <property type="entry name" value="fn3"/>
    <property type="match status" value="1"/>
</dbReference>
<organism evidence="4 5">
    <name type="scientific">Chryseosolibacter indicus</name>
    <dbReference type="NCBI Taxonomy" id="2782351"/>
    <lineage>
        <taxon>Bacteria</taxon>
        <taxon>Pseudomonadati</taxon>
        <taxon>Bacteroidota</taxon>
        <taxon>Cytophagia</taxon>
        <taxon>Cytophagales</taxon>
        <taxon>Chryseotaleaceae</taxon>
        <taxon>Chryseosolibacter</taxon>
    </lineage>
</organism>
<dbReference type="NCBIfam" id="TIGR04183">
    <property type="entry name" value="Por_Secre_tail"/>
    <property type="match status" value="1"/>
</dbReference>
<dbReference type="SUPFAM" id="SSF53474">
    <property type="entry name" value="alpha/beta-Hydrolases"/>
    <property type="match status" value="1"/>
</dbReference>
<comment type="caution">
    <text evidence="4">The sequence shown here is derived from an EMBL/GenBank/DDBJ whole genome shotgun (WGS) entry which is preliminary data.</text>
</comment>
<dbReference type="InterPro" id="IPR050955">
    <property type="entry name" value="Plant_Biomass_Hydrol_Est"/>
</dbReference>
<evidence type="ECO:0000259" key="2">
    <source>
        <dbReference type="PROSITE" id="PS50853"/>
    </source>
</evidence>
<dbReference type="EMBL" id="JAHESD010000006">
    <property type="protein sequence ID" value="MBT1702581.1"/>
    <property type="molecule type" value="Genomic_DNA"/>
</dbReference>
<dbReference type="InterPro" id="IPR035986">
    <property type="entry name" value="PKD_dom_sf"/>
</dbReference>
<dbReference type="InterPro" id="IPR037524">
    <property type="entry name" value="PA14/GLEYA"/>
</dbReference>
<evidence type="ECO:0000313" key="5">
    <source>
        <dbReference type="Proteomes" id="UP000772618"/>
    </source>
</evidence>
<dbReference type="InterPro" id="IPR013783">
    <property type="entry name" value="Ig-like_fold"/>
</dbReference>
<dbReference type="InterPro" id="IPR022409">
    <property type="entry name" value="PKD/Chitinase_dom"/>
</dbReference>
<dbReference type="CDD" id="cd00063">
    <property type="entry name" value="FN3"/>
    <property type="match status" value="2"/>
</dbReference>
<dbReference type="InterPro" id="IPR011658">
    <property type="entry name" value="PA14_dom"/>
</dbReference>
<protein>
    <submittedName>
        <fullName evidence="4">Fibronectin type III domain-containing protein</fullName>
    </submittedName>
</protein>
<name>A0ABS5VN81_9BACT</name>
<dbReference type="Pfam" id="PF17957">
    <property type="entry name" value="Big_7"/>
    <property type="match status" value="4"/>
</dbReference>
<evidence type="ECO:0000259" key="3">
    <source>
        <dbReference type="PROSITE" id="PS51820"/>
    </source>
</evidence>
<sequence length="1337" mass="144254">MKSIVGIWMICFAFIQVGIAQVDTTYVFRTGMPYGTLDIRLAKSAVRYYYLDEGKTFSFRESAPGVKTNTYKDLTSWDSSPYTQGSLREKNGNTDAFIMNYRLLFPANYDPNFAEGYPLIVMTHGAGERGNCWEGGCYWSDDAWRPSSNTPAAPTTATHDLLNNDHNLLHGGEVHLRARNLAGNKLPNDPTLAPRAFPGFVLFPQNLNGWDANNSQDAIRLIRLIMKKYKIDQNKIYVHGLSQGGYGTFEVIKRAPWLFAAALPMSAVSDAGITGASYASVLEDMSHIPLWIFQGGIDTNPTPTKTRAYVKRFRNGGVVVRYSEYAHLGHGVWNTAYDEPDFFSWMLSKNKANIHVFGGIAAVCKTNGQGAKMALAKGFMAYQWEKDGAIIPDANGPIFTASEPGVYRARFSRVANPTEEQWNRWSAPVTIIESNPPQAKMEQTGTVVLKDLNNYNDVKLNAIGDFAHYYWYKDGVLLDLYGNEDDTTQHPVFKQGTCTNLPACAGNGLYTLVTAGLDNCPSPPSEGKQIYFNNQAPVTITAPTAFTGSATSPSGASLRWNDISENEGGFEIWRRKITGTNTYSRWAMATLTSANITSFTDSRLEPSSTYQYKIRAVGNVGRSDYTPMASNQFLIITTQADDVLPTTPMNLQASETGIKEITLNWEASTDNTGVRYYEIILKEDSIVVTPNALNVYTLKGLKLNKKYTIAVRAVDLGGNKSNVSNGVNASTFLNGLYYKHSTGGWNDLDVIDWNIAEFTGKVPDITLTPRTQEDYFNFEFNGYLYISTGGVYQFRTTSDDGSRLTLNDSVIVNNDGLHGDVTITSTNLNLSPGPQLFNVKYFEYTGGNTLTVQYKGPDSKNNWITIPAPAYRSGIAETIPPTVIITTPVNNASFITGSSVTINATATDPDGSVSKVEFFEGATKLGEDTSSPYSFTWINVPSGSYSLTAKAIDDSGTTGTSSAINITVVNNTPPVVSITSPANNASFTAPTSVIINASASDADGSVSKVEFFQGTTKLGEDVSSPYTFTWANVSAGSYSLTAKATDNNGTATTSSVINITVSNTPPVASITSPANNASFTAPASITINASASDANGSVSKVEFFQGTTKLGEDTSSPYTFIWTDVSAGSYSLTAKATDNNGAITTSSVINITVGNSNPPPIVSITSPDNNAGFTAPASITINVNASDPGESVAKVEFFNGATKLGEDTSSPYSFNWTNVSAGSYQLTAKATDNRGLTSTSAIVNVTVSSSNPTISIYPNPAPPNSSITVTGSGMGTQSVRVRLTSLLGETYYDNTFSASTFTQGVSITPTKRMYAGVYIITVQQGSTVIRELILIRN</sequence>
<keyword evidence="5" id="KW-1185">Reference proteome</keyword>
<dbReference type="InterPro" id="IPR026444">
    <property type="entry name" value="Secre_tail"/>
</dbReference>
<dbReference type="PANTHER" id="PTHR43037">
    <property type="entry name" value="UNNAMED PRODUCT-RELATED"/>
    <property type="match status" value="1"/>
</dbReference>
<dbReference type="Gene3D" id="3.40.50.1820">
    <property type="entry name" value="alpha/beta hydrolase"/>
    <property type="match status" value="1"/>
</dbReference>
<dbReference type="RefSeq" id="WP_254152549.1">
    <property type="nucleotide sequence ID" value="NZ_JAHESD010000006.1"/>
</dbReference>
<feature type="domain" description="PA14" evidence="3">
    <location>
        <begin position="722"/>
        <end position="871"/>
    </location>
</feature>
<evidence type="ECO:0000313" key="4">
    <source>
        <dbReference type="EMBL" id="MBT1702581.1"/>
    </source>
</evidence>
<dbReference type="InterPro" id="IPR036116">
    <property type="entry name" value="FN3_sf"/>
</dbReference>